<dbReference type="PROSITE" id="PS51384">
    <property type="entry name" value="FAD_FR"/>
    <property type="match status" value="1"/>
</dbReference>
<keyword evidence="12 14" id="KW-0472">Membrane</keyword>
<dbReference type="STRING" id="6265.A0A0B2US70"/>
<evidence type="ECO:0000256" key="7">
    <source>
        <dbReference type="ARBA" id="ARBA00022827"/>
    </source>
</evidence>
<comment type="cofactor">
    <cofactor evidence="2">
        <name>FAD</name>
        <dbReference type="ChEBI" id="CHEBI:57692"/>
    </cofactor>
</comment>
<evidence type="ECO:0000256" key="8">
    <source>
        <dbReference type="ARBA" id="ARBA00022857"/>
    </source>
</evidence>
<evidence type="ECO:0000259" key="15">
    <source>
        <dbReference type="PROSITE" id="PS50902"/>
    </source>
</evidence>
<dbReference type="InterPro" id="IPR017927">
    <property type="entry name" value="FAD-bd_FR_type"/>
</dbReference>
<evidence type="ECO:0000256" key="11">
    <source>
        <dbReference type="ARBA" id="ARBA00023075"/>
    </source>
</evidence>
<dbReference type="PROSITE" id="PS50902">
    <property type="entry name" value="FLAVODOXIN_LIKE"/>
    <property type="match status" value="1"/>
</dbReference>
<dbReference type="InterPro" id="IPR001709">
    <property type="entry name" value="Flavoprot_Pyr_Nucl_cyt_Rdtase"/>
</dbReference>
<evidence type="ECO:0000256" key="14">
    <source>
        <dbReference type="SAM" id="Phobius"/>
    </source>
</evidence>
<dbReference type="FunFam" id="3.40.50.80:FF:000001">
    <property type="entry name" value="NADPH--cytochrome P450 reductase 1"/>
    <property type="match status" value="1"/>
</dbReference>
<accession>A0A0B2US70</accession>
<organism evidence="17 18">
    <name type="scientific">Toxocara canis</name>
    <name type="common">Canine roundworm</name>
    <dbReference type="NCBI Taxonomy" id="6265"/>
    <lineage>
        <taxon>Eukaryota</taxon>
        <taxon>Metazoa</taxon>
        <taxon>Ecdysozoa</taxon>
        <taxon>Nematoda</taxon>
        <taxon>Chromadorea</taxon>
        <taxon>Rhabditida</taxon>
        <taxon>Spirurina</taxon>
        <taxon>Ascaridomorpha</taxon>
        <taxon>Ascaridoidea</taxon>
        <taxon>Toxocaridae</taxon>
        <taxon>Toxocara</taxon>
    </lineage>
</organism>
<dbReference type="Pfam" id="PF00146">
    <property type="entry name" value="NADHdh"/>
    <property type="match status" value="1"/>
</dbReference>
<dbReference type="InterPro" id="IPR001694">
    <property type="entry name" value="NADH_UbQ_OxRdtase_su1/FPO"/>
</dbReference>
<feature type="domain" description="Flavodoxin-like" evidence="15">
    <location>
        <begin position="73"/>
        <end position="217"/>
    </location>
</feature>
<dbReference type="OMA" id="HRMYSIA"/>
<dbReference type="GO" id="GO:0010181">
    <property type="term" value="F:FMN binding"/>
    <property type="evidence" value="ECO:0007669"/>
    <property type="project" value="InterPro"/>
</dbReference>
<comment type="subcellular location">
    <subcellularLocation>
        <location evidence="3">Membrane</location>
        <topology evidence="3">Multi-pass membrane protein</topology>
    </subcellularLocation>
</comment>
<dbReference type="OrthoDB" id="1856718at2759"/>
<sequence length="576" mass="65546">MIDWLMVELDTFDVIAISVVLLATVYFLFIKRSDKSINHCSSLIVPINPPTKYSDSNHDASFITRMQSEGRQVLIIFGSQTGTAEALAGRLSKDLHKYGKKALLIDPEEVDVEDFGRISEVNDALVVLCMATYNEGEPTDNALQFHEYITTTDADLSGVRYAVFGLGNKTYEHFNEMGKFFDRRLEELGAKRVYELGLGDDDGNLEEDFMRWREGFWPAIAQSFGWQISEEAESERQYRFEIVKDPAATAIFIGEYGRIGAFEKQRPPFDQKNPYLAVVGVNRELHKEKSDRSCRHIEFITNGARAIAFITLYERHLLGGSQQRIGPNKVSFMGVVQAIFDGIKLLKKEQMTPLNSSEARYYSISSSPKLLTDAVAVTAVITKYTIGDRLIKGVCTNYLLAKKEGDKVPVFVRKSTLRLPHRSTTAIIMIGPGTGFAPFRGFIQERQWIKQQGKEIGPTVLYFGCRHPEHDYIYEQELDEYVKDGVLSELHVAFSRVSNKKVYVQDKLWENRESVWNAIENGAHIYVCGDARNMARDVRNTLLKTFIEVGGKTESEAQKMLKDLERHRRYQADVWS</sequence>
<keyword evidence="6 14" id="KW-0812">Transmembrane</keyword>
<comment type="caution">
    <text evidence="17">The sequence shown here is derived from an EMBL/GenBank/DDBJ whole genome shotgun (WGS) entry which is preliminary data.</text>
</comment>
<dbReference type="SUPFAM" id="SSF63380">
    <property type="entry name" value="Riboflavin synthase domain-like"/>
    <property type="match status" value="1"/>
</dbReference>
<dbReference type="EMBL" id="JPKZ01002996">
    <property type="protein sequence ID" value="KHN73846.1"/>
    <property type="molecule type" value="Genomic_DNA"/>
</dbReference>
<dbReference type="PRINTS" id="PR00369">
    <property type="entry name" value="FLAVODOXIN"/>
</dbReference>
<comment type="cofactor">
    <cofactor evidence="1">
        <name>FMN</name>
        <dbReference type="ChEBI" id="CHEBI:58210"/>
    </cofactor>
</comment>
<evidence type="ECO:0000256" key="4">
    <source>
        <dbReference type="ARBA" id="ARBA00022630"/>
    </source>
</evidence>
<feature type="transmembrane region" description="Helical" evidence="14">
    <location>
        <begin position="12"/>
        <end position="29"/>
    </location>
</feature>
<dbReference type="SUPFAM" id="SSF52218">
    <property type="entry name" value="Flavoproteins"/>
    <property type="match status" value="1"/>
</dbReference>
<dbReference type="Gene3D" id="2.40.30.10">
    <property type="entry name" value="Translation factors"/>
    <property type="match status" value="1"/>
</dbReference>
<keyword evidence="5" id="KW-0288">FMN</keyword>
<dbReference type="GO" id="GO:0009725">
    <property type="term" value="P:response to hormone"/>
    <property type="evidence" value="ECO:0007669"/>
    <property type="project" value="TreeGrafter"/>
</dbReference>
<dbReference type="InterPro" id="IPR001433">
    <property type="entry name" value="OxRdtase_FAD/NAD-bd"/>
</dbReference>
<dbReference type="EC" id="1.6.2.4" evidence="13"/>
<dbReference type="InterPro" id="IPR008254">
    <property type="entry name" value="Flavodoxin/NO_synth"/>
</dbReference>
<dbReference type="Pfam" id="PF00175">
    <property type="entry name" value="NAD_binding_1"/>
    <property type="match status" value="1"/>
</dbReference>
<dbReference type="AlphaFoldDB" id="A0A0B2US70"/>
<keyword evidence="9 14" id="KW-1133">Transmembrane helix</keyword>
<dbReference type="PROSITE" id="PS00667">
    <property type="entry name" value="COMPLEX1_ND1_1"/>
    <property type="match status" value="1"/>
</dbReference>
<dbReference type="FunFam" id="3.40.50.360:FF:000036">
    <property type="entry name" value="NADPH--cytochrome P450 reductase"/>
    <property type="match status" value="1"/>
</dbReference>
<keyword evidence="11" id="KW-0830">Ubiquinone</keyword>
<protein>
    <recommendedName>
        <fullName evidence="13">NADPH--hemoprotein reductase</fullName>
        <ecNumber evidence="13">1.6.2.4</ecNumber>
    </recommendedName>
</protein>
<dbReference type="InterPro" id="IPR017938">
    <property type="entry name" value="Riboflavin_synthase-like_b-brl"/>
</dbReference>
<dbReference type="Gene3D" id="3.40.50.360">
    <property type="match status" value="1"/>
</dbReference>
<name>A0A0B2US70_TOXCA</name>
<evidence type="ECO:0000313" key="17">
    <source>
        <dbReference type="EMBL" id="KHN73846.1"/>
    </source>
</evidence>
<dbReference type="PRINTS" id="PR00371">
    <property type="entry name" value="FPNCR"/>
</dbReference>
<evidence type="ECO:0000313" key="18">
    <source>
        <dbReference type="Proteomes" id="UP000031036"/>
    </source>
</evidence>
<reference evidence="17 18" key="1">
    <citation type="submission" date="2014-11" db="EMBL/GenBank/DDBJ databases">
        <title>Genetic blueprint of the zoonotic pathogen Toxocara canis.</title>
        <authorList>
            <person name="Zhu X.-Q."/>
            <person name="Korhonen P.K."/>
            <person name="Cai H."/>
            <person name="Young N.D."/>
            <person name="Nejsum P."/>
            <person name="von Samson-Himmelstjerna G."/>
            <person name="Boag P.R."/>
            <person name="Tan P."/>
            <person name="Li Q."/>
            <person name="Min J."/>
            <person name="Yang Y."/>
            <person name="Wang X."/>
            <person name="Fang X."/>
            <person name="Hall R.S."/>
            <person name="Hofmann A."/>
            <person name="Sternberg P.W."/>
            <person name="Jex A.R."/>
            <person name="Gasser R.B."/>
        </authorList>
    </citation>
    <scope>NUCLEOTIDE SEQUENCE [LARGE SCALE GENOMIC DNA]</scope>
    <source>
        <strain evidence="17">PN_DK_2014</strain>
    </source>
</reference>
<dbReference type="InterPro" id="IPR001094">
    <property type="entry name" value="Flavdoxin-like"/>
</dbReference>
<dbReference type="InterPro" id="IPR039261">
    <property type="entry name" value="FNR_nucleotide-bd"/>
</dbReference>
<evidence type="ECO:0000256" key="1">
    <source>
        <dbReference type="ARBA" id="ARBA00001917"/>
    </source>
</evidence>
<dbReference type="InterPro" id="IPR018086">
    <property type="entry name" value="NADH_UbQ_OxRdtase_su1_CS"/>
</dbReference>
<evidence type="ECO:0000256" key="10">
    <source>
        <dbReference type="ARBA" id="ARBA00023002"/>
    </source>
</evidence>
<dbReference type="PANTHER" id="PTHR19384">
    <property type="entry name" value="NITRIC OXIDE SYNTHASE-RELATED"/>
    <property type="match status" value="1"/>
</dbReference>
<evidence type="ECO:0000256" key="2">
    <source>
        <dbReference type="ARBA" id="ARBA00001974"/>
    </source>
</evidence>
<evidence type="ECO:0000256" key="12">
    <source>
        <dbReference type="ARBA" id="ARBA00023136"/>
    </source>
</evidence>
<dbReference type="Proteomes" id="UP000031036">
    <property type="component" value="Unassembled WGS sequence"/>
</dbReference>
<proteinExistence type="predicted"/>
<evidence type="ECO:0000256" key="5">
    <source>
        <dbReference type="ARBA" id="ARBA00022643"/>
    </source>
</evidence>
<dbReference type="GO" id="GO:0005829">
    <property type="term" value="C:cytosol"/>
    <property type="evidence" value="ECO:0007669"/>
    <property type="project" value="TreeGrafter"/>
</dbReference>
<keyword evidence="18" id="KW-1185">Reference proteome</keyword>
<dbReference type="GO" id="GO:0050660">
    <property type="term" value="F:flavin adenine dinucleotide binding"/>
    <property type="evidence" value="ECO:0007669"/>
    <property type="project" value="TreeGrafter"/>
</dbReference>
<evidence type="ECO:0000256" key="6">
    <source>
        <dbReference type="ARBA" id="ARBA00022692"/>
    </source>
</evidence>
<dbReference type="PANTHER" id="PTHR19384:SF17">
    <property type="entry name" value="NADPH--CYTOCHROME P450 REDUCTASE"/>
    <property type="match status" value="1"/>
</dbReference>
<keyword evidence="10" id="KW-0560">Oxidoreductase</keyword>
<keyword evidence="7" id="KW-0274">FAD</keyword>
<gene>
    <name evidence="17" type="primary">POR</name>
    <name evidence="17" type="ORF">Tcan_03191</name>
</gene>
<evidence type="ECO:0000256" key="13">
    <source>
        <dbReference type="ARBA" id="ARBA00023797"/>
    </source>
</evidence>
<dbReference type="InterPro" id="IPR029039">
    <property type="entry name" value="Flavoprotein-like_sf"/>
</dbReference>
<evidence type="ECO:0000256" key="9">
    <source>
        <dbReference type="ARBA" id="ARBA00022989"/>
    </source>
</evidence>
<keyword evidence="4" id="KW-0285">Flavoprotein</keyword>
<keyword evidence="8" id="KW-0521">NADP</keyword>
<evidence type="ECO:0000259" key="16">
    <source>
        <dbReference type="PROSITE" id="PS51384"/>
    </source>
</evidence>
<dbReference type="Pfam" id="PF00258">
    <property type="entry name" value="Flavodoxin_1"/>
    <property type="match status" value="1"/>
</dbReference>
<dbReference type="GO" id="GO:0003958">
    <property type="term" value="F:NADPH-hemoprotein reductase activity"/>
    <property type="evidence" value="ECO:0007669"/>
    <property type="project" value="UniProtKB-EC"/>
</dbReference>
<dbReference type="SUPFAM" id="SSF52343">
    <property type="entry name" value="Ferredoxin reductase-like, C-terminal NADP-linked domain"/>
    <property type="match status" value="1"/>
</dbReference>
<dbReference type="GO" id="GO:0016020">
    <property type="term" value="C:membrane"/>
    <property type="evidence" value="ECO:0007669"/>
    <property type="project" value="UniProtKB-SubCell"/>
</dbReference>
<evidence type="ECO:0000256" key="3">
    <source>
        <dbReference type="ARBA" id="ARBA00004141"/>
    </source>
</evidence>
<feature type="domain" description="FAD-binding FR-type" evidence="16">
    <location>
        <begin position="272"/>
        <end position="420"/>
    </location>
</feature>
<dbReference type="Gene3D" id="3.40.50.80">
    <property type="entry name" value="Nucleotide-binding domain of ferredoxin-NADP reductase (FNR) module"/>
    <property type="match status" value="1"/>
</dbReference>